<evidence type="ECO:0000256" key="1">
    <source>
        <dbReference type="SAM" id="MobiDB-lite"/>
    </source>
</evidence>
<accession>A0AAD8X3M6</accession>
<keyword evidence="5" id="KW-1185">Reference proteome</keyword>
<feature type="compositionally biased region" description="Basic and acidic residues" evidence="1">
    <location>
        <begin position="1"/>
        <end position="19"/>
    </location>
</feature>
<feature type="compositionally biased region" description="Acidic residues" evidence="1">
    <location>
        <begin position="333"/>
        <end position="342"/>
    </location>
</feature>
<dbReference type="InterPro" id="IPR055302">
    <property type="entry name" value="F-box_dom-containing"/>
</dbReference>
<dbReference type="SUPFAM" id="SSF81383">
    <property type="entry name" value="F-box domain"/>
    <property type="match status" value="1"/>
</dbReference>
<dbReference type="InterPro" id="IPR036047">
    <property type="entry name" value="F-box-like_dom_sf"/>
</dbReference>
<feature type="domain" description="Reverse transcriptase Ty1/copia-type" evidence="3">
    <location>
        <begin position="624"/>
        <end position="669"/>
    </location>
</feature>
<sequence>MMERKLAKAEVVAGKKEVRSAGSATAKKKKAAAAVPALKRRASDGAAARRSKKRAQDGSSDGDIIGHGDLISNLPDAILGTIISLLPTKDGARTQALARRWRPLWRSAPLNLDAADICYNDFKQFSIVSRILSDHPGPARRFAFKGIRLHKVKKTHHAHLRPATAVLSPVGPGSHISGRHRAVLDWPRLAHLQSPPRCFRPAPACAAPGRPRPALLRSPPRCFRPAPACAAPGRHRPASPRPSARCPLAGTRLVAASIPRCPVIFDGTNYGEFAAFMRIHMRGLRLWGVLTGEVSCPPHPTAPVPPIPPSVPPALAVDATQADRDAAKSAEATADEAYEEQEHDLQQGDSTVDEFYTQSAAIWRQLDSLRSTVCGTCQCCRTVRSDMDFQRIHEGAELRAEETRRVVLDCLGHPLFLLLEFPLLLHRHFFLHQCLLLLEEPALLAVGVALALRGSALTVRGLVTLSLTATGSSGVCLSCSTLAPVTTGFTEQDIVRLQRLLASSGSASGDALRGCFFSTTLTLGPWLGLALGAVTPRDFGSLTGFMFLLPPLPRPLHACLLLPPPPPFSSGTIVLVICVVLAYHLYFVEVFWGLSQEMSRFRVVRVVGLLAMAEEIAALERTGTWDVVTPPPPVRPITCKWVYKIKTRSDGSLERYKARLVARGFQQEHGR</sequence>
<dbReference type="InterPro" id="IPR013103">
    <property type="entry name" value="RVT_2"/>
</dbReference>
<reference evidence="4" key="1">
    <citation type="submission" date="2023-07" db="EMBL/GenBank/DDBJ databases">
        <title>A chromosome-level genome assembly of Lolium multiflorum.</title>
        <authorList>
            <person name="Chen Y."/>
            <person name="Copetti D."/>
            <person name="Kolliker R."/>
            <person name="Studer B."/>
        </authorList>
    </citation>
    <scope>NUCLEOTIDE SEQUENCE</scope>
    <source>
        <strain evidence="4">02402/16</strain>
        <tissue evidence="4">Leaf</tissue>
    </source>
</reference>
<evidence type="ECO:0000313" key="5">
    <source>
        <dbReference type="Proteomes" id="UP001231189"/>
    </source>
</evidence>
<dbReference type="CDD" id="cd22160">
    <property type="entry name" value="F-box_AtFBL13-like"/>
    <property type="match status" value="1"/>
</dbReference>
<feature type="region of interest" description="Disordered" evidence="1">
    <location>
        <begin position="321"/>
        <end position="344"/>
    </location>
</feature>
<feature type="region of interest" description="Disordered" evidence="1">
    <location>
        <begin position="1"/>
        <end position="62"/>
    </location>
</feature>
<keyword evidence="2" id="KW-0812">Transmembrane</keyword>
<dbReference type="EMBL" id="JAUUTY010000001">
    <property type="protein sequence ID" value="KAK1692809.1"/>
    <property type="molecule type" value="Genomic_DNA"/>
</dbReference>
<keyword evidence="2" id="KW-0472">Membrane</keyword>
<gene>
    <name evidence="4" type="ORF">QYE76_009506</name>
</gene>
<protein>
    <recommendedName>
        <fullName evidence="3">Reverse transcriptase Ty1/copia-type domain-containing protein</fullName>
    </recommendedName>
</protein>
<evidence type="ECO:0000313" key="4">
    <source>
        <dbReference type="EMBL" id="KAK1692809.1"/>
    </source>
</evidence>
<comment type="caution">
    <text evidence="4">The sequence shown here is derived from an EMBL/GenBank/DDBJ whole genome shotgun (WGS) entry which is preliminary data.</text>
</comment>
<name>A0AAD8X3M6_LOLMU</name>
<evidence type="ECO:0000256" key="2">
    <source>
        <dbReference type="SAM" id="Phobius"/>
    </source>
</evidence>
<dbReference type="PANTHER" id="PTHR32141">
    <property type="match status" value="1"/>
</dbReference>
<keyword evidence="2" id="KW-1133">Transmembrane helix</keyword>
<dbReference type="Pfam" id="PF07727">
    <property type="entry name" value="RVT_2"/>
    <property type="match status" value="1"/>
</dbReference>
<dbReference type="PANTHER" id="PTHR32141:SF45">
    <property type="entry name" value="OS07G0285200 PROTEIN"/>
    <property type="match status" value="1"/>
</dbReference>
<feature type="transmembrane region" description="Helical" evidence="2">
    <location>
        <begin position="568"/>
        <end position="592"/>
    </location>
</feature>
<dbReference type="Proteomes" id="UP001231189">
    <property type="component" value="Unassembled WGS sequence"/>
</dbReference>
<evidence type="ECO:0000259" key="3">
    <source>
        <dbReference type="Pfam" id="PF07727"/>
    </source>
</evidence>
<organism evidence="4 5">
    <name type="scientific">Lolium multiflorum</name>
    <name type="common">Italian ryegrass</name>
    <name type="synonym">Lolium perenne subsp. multiflorum</name>
    <dbReference type="NCBI Taxonomy" id="4521"/>
    <lineage>
        <taxon>Eukaryota</taxon>
        <taxon>Viridiplantae</taxon>
        <taxon>Streptophyta</taxon>
        <taxon>Embryophyta</taxon>
        <taxon>Tracheophyta</taxon>
        <taxon>Spermatophyta</taxon>
        <taxon>Magnoliopsida</taxon>
        <taxon>Liliopsida</taxon>
        <taxon>Poales</taxon>
        <taxon>Poaceae</taxon>
        <taxon>BOP clade</taxon>
        <taxon>Pooideae</taxon>
        <taxon>Poodae</taxon>
        <taxon>Poeae</taxon>
        <taxon>Poeae Chloroplast Group 2 (Poeae type)</taxon>
        <taxon>Loliodinae</taxon>
        <taxon>Loliinae</taxon>
        <taxon>Lolium</taxon>
    </lineage>
</organism>
<dbReference type="AlphaFoldDB" id="A0AAD8X3M6"/>
<proteinExistence type="predicted"/>
<dbReference type="InterPro" id="IPR053781">
    <property type="entry name" value="F-box_AtFBL13-like"/>
</dbReference>